<name>A0A2A3E6S0_APICC</name>
<protein>
    <submittedName>
        <fullName evidence="1">Uncharacterized protein</fullName>
    </submittedName>
</protein>
<dbReference type="EMBL" id="KZ288372">
    <property type="protein sequence ID" value="PBC26731.1"/>
    <property type="molecule type" value="Genomic_DNA"/>
</dbReference>
<keyword evidence="2" id="KW-1185">Reference proteome</keyword>
<evidence type="ECO:0000313" key="2">
    <source>
        <dbReference type="Proteomes" id="UP000242457"/>
    </source>
</evidence>
<accession>A0A2A3E6S0</accession>
<organism evidence="1 2">
    <name type="scientific">Apis cerana cerana</name>
    <name type="common">Oriental honeybee</name>
    <dbReference type="NCBI Taxonomy" id="94128"/>
    <lineage>
        <taxon>Eukaryota</taxon>
        <taxon>Metazoa</taxon>
        <taxon>Ecdysozoa</taxon>
        <taxon>Arthropoda</taxon>
        <taxon>Hexapoda</taxon>
        <taxon>Insecta</taxon>
        <taxon>Pterygota</taxon>
        <taxon>Neoptera</taxon>
        <taxon>Endopterygota</taxon>
        <taxon>Hymenoptera</taxon>
        <taxon>Apocrita</taxon>
        <taxon>Aculeata</taxon>
        <taxon>Apoidea</taxon>
        <taxon>Anthophila</taxon>
        <taxon>Apidae</taxon>
        <taxon>Apis</taxon>
    </lineage>
</organism>
<dbReference type="AlphaFoldDB" id="A0A2A3E6S0"/>
<gene>
    <name evidence="1" type="ORF">APICC_01110</name>
</gene>
<proteinExistence type="predicted"/>
<reference evidence="1 2" key="1">
    <citation type="submission" date="2014-07" db="EMBL/GenBank/DDBJ databases">
        <title>Genomic and transcriptomic analysis on Apis cerana provide comprehensive insights into honey bee biology.</title>
        <authorList>
            <person name="Diao Q."/>
            <person name="Sun L."/>
            <person name="Zheng H."/>
            <person name="Zheng H."/>
            <person name="Xu S."/>
            <person name="Wang S."/>
            <person name="Zeng Z."/>
            <person name="Hu F."/>
            <person name="Su S."/>
            <person name="Wu J."/>
        </authorList>
    </citation>
    <scope>NUCLEOTIDE SEQUENCE [LARGE SCALE GENOMIC DNA]</scope>
    <source>
        <tissue evidence="1">Pupae without intestine</tissue>
    </source>
</reference>
<evidence type="ECO:0000313" key="1">
    <source>
        <dbReference type="EMBL" id="PBC26731.1"/>
    </source>
</evidence>
<sequence>MIIASNGINSAKIKFRKRLNSWKLHNVIKRYPMINSVYRNKIGYEIDISLLHYFNNNKAIALSHLHLSDDCHAIFNFMIIDYSIKKSCLNCNENTGCQPLRINCNEVLNLEKDRKIILNHLTTYKIRDIVSYLNRCKKWVIDYLNTTKWGQNLRKIGKYSNNDSKFESKGSLKPRSEYEHLCDQYGSHVTADTTRICLEDQTFSRFHQRDIPWLMKFLYSRTTFPPKTGSSTRQKE</sequence>
<dbReference type="Proteomes" id="UP000242457">
    <property type="component" value="Unassembled WGS sequence"/>
</dbReference>